<organism evidence="1">
    <name type="scientific">marine sediment metagenome</name>
    <dbReference type="NCBI Taxonomy" id="412755"/>
    <lineage>
        <taxon>unclassified sequences</taxon>
        <taxon>metagenomes</taxon>
        <taxon>ecological metagenomes</taxon>
    </lineage>
</organism>
<name>A0A0F8ZHN5_9ZZZZ</name>
<reference evidence="1" key="1">
    <citation type="journal article" date="2015" name="Nature">
        <title>Complex archaea that bridge the gap between prokaryotes and eukaryotes.</title>
        <authorList>
            <person name="Spang A."/>
            <person name="Saw J.H."/>
            <person name="Jorgensen S.L."/>
            <person name="Zaremba-Niedzwiedzka K."/>
            <person name="Martijn J."/>
            <person name="Lind A.E."/>
            <person name="van Eijk R."/>
            <person name="Schleper C."/>
            <person name="Guy L."/>
            <person name="Ettema T.J."/>
        </authorList>
    </citation>
    <scope>NUCLEOTIDE SEQUENCE</scope>
</reference>
<dbReference type="EMBL" id="LAZR01063459">
    <property type="protein sequence ID" value="KKK59481.1"/>
    <property type="molecule type" value="Genomic_DNA"/>
</dbReference>
<protein>
    <submittedName>
        <fullName evidence="1">Uncharacterized protein</fullName>
    </submittedName>
</protein>
<sequence length="60" mass="7203">MSKIEEANNILENKIRNIFQTKEGKDFLKQNKERTIKEARTNTGWFSEEEDISWNLEEDI</sequence>
<comment type="caution">
    <text evidence="1">The sequence shown here is derived from an EMBL/GenBank/DDBJ whole genome shotgun (WGS) entry which is preliminary data.</text>
</comment>
<dbReference type="AlphaFoldDB" id="A0A0F8ZHN5"/>
<proteinExistence type="predicted"/>
<accession>A0A0F8ZHN5</accession>
<evidence type="ECO:0000313" key="1">
    <source>
        <dbReference type="EMBL" id="KKK59481.1"/>
    </source>
</evidence>
<gene>
    <name evidence="1" type="ORF">LCGC14_3033940</name>
</gene>